<evidence type="ECO:0000313" key="2">
    <source>
        <dbReference type="EMBL" id="NJQ06297.1"/>
    </source>
</evidence>
<organism evidence="2 3">
    <name type="scientific">Streptomyces lonarensis</name>
    <dbReference type="NCBI Taxonomy" id="700599"/>
    <lineage>
        <taxon>Bacteria</taxon>
        <taxon>Bacillati</taxon>
        <taxon>Actinomycetota</taxon>
        <taxon>Actinomycetes</taxon>
        <taxon>Kitasatosporales</taxon>
        <taxon>Streptomycetaceae</taxon>
        <taxon>Streptomyces</taxon>
    </lineage>
</organism>
<comment type="caution">
    <text evidence="2">The sequence shown here is derived from an EMBL/GenBank/DDBJ whole genome shotgun (WGS) entry which is preliminary data.</text>
</comment>
<sequence>MRLLLIRHGQTPSNVRRLLDTAAPGPALTPLGERQAAALPAALADERIGALYASTLLRTQLTAAPLAAELGLEVRVRAGLRELAAGELEMRGDGAAISTYLSTVFAWSAGDTGRPMPGGETGQEALARIDAVVAEAAAEGVTAALVGHGAAIRMWTAARVRNAAVDEIGHRELENTGVITVSGSPAEGWRLERWTGAPVDAEGPGAAVGPAGETTDELPDTPTA</sequence>
<dbReference type="InterPro" id="IPR013078">
    <property type="entry name" value="His_Pase_superF_clade-1"/>
</dbReference>
<dbReference type="GO" id="GO:0016791">
    <property type="term" value="F:phosphatase activity"/>
    <property type="evidence" value="ECO:0007669"/>
    <property type="project" value="TreeGrafter"/>
</dbReference>
<dbReference type="PROSITE" id="PS00175">
    <property type="entry name" value="PG_MUTASE"/>
    <property type="match status" value="1"/>
</dbReference>
<dbReference type="AlphaFoldDB" id="A0A7X6D1A0"/>
<dbReference type="CDD" id="cd07067">
    <property type="entry name" value="HP_PGM_like"/>
    <property type="match status" value="1"/>
</dbReference>
<dbReference type="PANTHER" id="PTHR48100">
    <property type="entry name" value="BROAD-SPECIFICITY PHOSPHATASE YOR283W-RELATED"/>
    <property type="match status" value="1"/>
</dbReference>
<keyword evidence="3" id="KW-1185">Reference proteome</keyword>
<protein>
    <submittedName>
        <fullName evidence="2">Histidine phosphatase family protein</fullName>
    </submittedName>
</protein>
<dbReference type="PANTHER" id="PTHR48100:SF58">
    <property type="entry name" value="PE-PGRS FAMILY PROTEIN PE_PGRS11"/>
    <property type="match status" value="1"/>
</dbReference>
<accession>A0A7X6D1A0</accession>
<reference evidence="2 3" key="1">
    <citation type="submission" date="2020-03" db="EMBL/GenBank/DDBJ databases">
        <title>Draft genome of Streptomyces sp. ventii, isolated from the Axial Seamount in the Pacific Ocean, and resequencing of the two type strains Streptomyces lonarensis strain NCL 716 and Streptomyces bohaiensis strain 11A07.</title>
        <authorList>
            <person name="Loughran R.M."/>
            <person name="Pfannmuller K.M."/>
            <person name="Wasson B.J."/>
            <person name="Deadmond M.C."/>
            <person name="Paddock B.E."/>
            <person name="Koyack M.J."/>
            <person name="Gallegos D.A."/>
            <person name="Mitchell E.A."/>
            <person name="Ushijima B."/>
            <person name="Saw J.H."/>
            <person name="Mcphail K.L."/>
            <person name="Videau P."/>
        </authorList>
    </citation>
    <scope>NUCLEOTIDE SEQUENCE [LARGE SCALE GENOMIC DNA]</scope>
    <source>
        <strain evidence="2 3">NCL716</strain>
    </source>
</reference>
<dbReference type="InterPro" id="IPR050275">
    <property type="entry name" value="PGM_Phosphatase"/>
</dbReference>
<feature type="compositionally biased region" description="Low complexity" evidence="1">
    <location>
        <begin position="197"/>
        <end position="213"/>
    </location>
</feature>
<dbReference type="Gene3D" id="3.40.50.1240">
    <property type="entry name" value="Phosphoglycerate mutase-like"/>
    <property type="match status" value="1"/>
</dbReference>
<dbReference type="SUPFAM" id="SSF53254">
    <property type="entry name" value="Phosphoglycerate mutase-like"/>
    <property type="match status" value="1"/>
</dbReference>
<evidence type="ECO:0000313" key="3">
    <source>
        <dbReference type="Proteomes" id="UP000578686"/>
    </source>
</evidence>
<dbReference type="EMBL" id="JAAVJD010000075">
    <property type="protein sequence ID" value="NJQ06297.1"/>
    <property type="molecule type" value="Genomic_DNA"/>
</dbReference>
<dbReference type="InterPro" id="IPR029033">
    <property type="entry name" value="His_PPase_superfam"/>
</dbReference>
<feature type="compositionally biased region" description="Acidic residues" evidence="1">
    <location>
        <begin position="214"/>
        <end position="224"/>
    </location>
</feature>
<evidence type="ECO:0000256" key="1">
    <source>
        <dbReference type="SAM" id="MobiDB-lite"/>
    </source>
</evidence>
<dbReference type="Pfam" id="PF00300">
    <property type="entry name" value="His_Phos_1"/>
    <property type="match status" value="1"/>
</dbReference>
<gene>
    <name evidence="2" type="ORF">HCN56_12070</name>
</gene>
<dbReference type="Proteomes" id="UP000578686">
    <property type="component" value="Unassembled WGS sequence"/>
</dbReference>
<dbReference type="SMART" id="SM00855">
    <property type="entry name" value="PGAM"/>
    <property type="match status" value="1"/>
</dbReference>
<name>A0A7X6D1A0_9ACTN</name>
<dbReference type="GO" id="GO:0005737">
    <property type="term" value="C:cytoplasm"/>
    <property type="evidence" value="ECO:0007669"/>
    <property type="project" value="TreeGrafter"/>
</dbReference>
<dbReference type="InterPro" id="IPR001345">
    <property type="entry name" value="PG/BPGM_mutase_AS"/>
</dbReference>
<feature type="region of interest" description="Disordered" evidence="1">
    <location>
        <begin position="197"/>
        <end position="224"/>
    </location>
</feature>
<dbReference type="RefSeq" id="WP_167970243.1">
    <property type="nucleotide sequence ID" value="NZ_BHZG01000140.1"/>
</dbReference>
<proteinExistence type="predicted"/>